<dbReference type="AlphaFoldDB" id="A0A1I1VDJ0"/>
<evidence type="ECO:0000313" key="3">
    <source>
        <dbReference type="EMBL" id="SFD80038.1"/>
    </source>
</evidence>
<dbReference type="Gene3D" id="1.20.120.520">
    <property type="entry name" value="nmb1532 protein domain like"/>
    <property type="match status" value="1"/>
</dbReference>
<gene>
    <name evidence="3" type="ORF">SAMN04489710_106168</name>
</gene>
<sequence length="193" mass="20824">MTRSAVPFPPRPSGRPEAVPGLRSPAAGFDQPFEMLHACHERVQRTLGLLERLCEHLRTRGCDAMAREAARDVLRYFDIAAPLHHEDEELHIFPPLLAAGSAETVALVRALQADHAAMAAQWAAARPPLAAIAEGAATALAPAQEAALRTFAHLYAGHLRREEDAAYPAARALLPPEAQAPMGQEMARRRGGV</sequence>
<keyword evidence="4" id="KW-1185">Reference proteome</keyword>
<dbReference type="CDD" id="cd12108">
    <property type="entry name" value="Hr-like"/>
    <property type="match status" value="1"/>
</dbReference>
<dbReference type="OrthoDB" id="8898809at2"/>
<proteinExistence type="predicted"/>
<reference evidence="4" key="1">
    <citation type="submission" date="2016-10" db="EMBL/GenBank/DDBJ databases">
        <authorList>
            <person name="Varghese N."/>
            <person name="Submissions S."/>
        </authorList>
    </citation>
    <scope>NUCLEOTIDE SEQUENCE [LARGE SCALE GENOMIC DNA]</scope>
    <source>
        <strain evidence="4">DSM 7481</strain>
    </source>
</reference>
<dbReference type="InterPro" id="IPR012312">
    <property type="entry name" value="Hemerythrin-like"/>
</dbReference>
<dbReference type="STRING" id="32040.SAMN04489710_106168"/>
<organism evidence="3 4">
    <name type="scientific">Paracidovorax konjaci</name>
    <dbReference type="NCBI Taxonomy" id="32040"/>
    <lineage>
        <taxon>Bacteria</taxon>
        <taxon>Pseudomonadati</taxon>
        <taxon>Pseudomonadota</taxon>
        <taxon>Betaproteobacteria</taxon>
        <taxon>Burkholderiales</taxon>
        <taxon>Comamonadaceae</taxon>
        <taxon>Paracidovorax</taxon>
    </lineage>
</organism>
<name>A0A1I1VDJ0_9BURK</name>
<dbReference type="RefSeq" id="WP_092952183.1">
    <property type="nucleotide sequence ID" value="NZ_FOMQ01000006.1"/>
</dbReference>
<evidence type="ECO:0000256" key="1">
    <source>
        <dbReference type="SAM" id="MobiDB-lite"/>
    </source>
</evidence>
<dbReference type="EMBL" id="FOMQ01000006">
    <property type="protein sequence ID" value="SFD80038.1"/>
    <property type="molecule type" value="Genomic_DNA"/>
</dbReference>
<dbReference type="Proteomes" id="UP000199517">
    <property type="component" value="Unassembled WGS sequence"/>
</dbReference>
<dbReference type="Pfam" id="PF01814">
    <property type="entry name" value="Hemerythrin"/>
    <property type="match status" value="1"/>
</dbReference>
<evidence type="ECO:0000259" key="2">
    <source>
        <dbReference type="Pfam" id="PF01814"/>
    </source>
</evidence>
<protein>
    <submittedName>
        <fullName evidence="3">Hemerythrin HHE cation binding domain-containing protein</fullName>
    </submittedName>
</protein>
<feature type="region of interest" description="Disordered" evidence="1">
    <location>
        <begin position="1"/>
        <end position="24"/>
    </location>
</feature>
<feature type="domain" description="Hemerythrin-like" evidence="2">
    <location>
        <begin position="32"/>
        <end position="170"/>
    </location>
</feature>
<accession>A0A1I1VDJ0</accession>
<evidence type="ECO:0000313" key="4">
    <source>
        <dbReference type="Proteomes" id="UP000199517"/>
    </source>
</evidence>